<feature type="domain" description="YdhG-like" evidence="1">
    <location>
        <begin position="21"/>
        <end position="113"/>
    </location>
</feature>
<accession>A0A9E8SMI8</accession>
<dbReference type="RefSeq" id="WP_244820157.1">
    <property type="nucleotide sequence ID" value="NZ_CP112998.1"/>
</dbReference>
<gene>
    <name evidence="2" type="ORF">ON006_12665</name>
</gene>
<dbReference type="KEGG" id="dpf:ON006_12665"/>
<dbReference type="AlphaFoldDB" id="A0A9E8SMI8"/>
<dbReference type="SUPFAM" id="SSF159888">
    <property type="entry name" value="YdhG-like"/>
    <property type="match status" value="1"/>
</dbReference>
<keyword evidence="3" id="KW-1185">Reference proteome</keyword>
<dbReference type="Gene3D" id="3.90.1150.200">
    <property type="match status" value="1"/>
</dbReference>
<organism evidence="2 3">
    <name type="scientific">Dyadobacter pollutisoli</name>
    <dbReference type="NCBI Taxonomy" id="2910158"/>
    <lineage>
        <taxon>Bacteria</taxon>
        <taxon>Pseudomonadati</taxon>
        <taxon>Bacteroidota</taxon>
        <taxon>Cytophagia</taxon>
        <taxon>Cytophagales</taxon>
        <taxon>Spirosomataceae</taxon>
        <taxon>Dyadobacter</taxon>
    </lineage>
</organism>
<dbReference type="InterPro" id="IPR014922">
    <property type="entry name" value="YdhG-like"/>
</dbReference>
<name>A0A9E8SMI8_9BACT</name>
<dbReference type="Proteomes" id="UP001164653">
    <property type="component" value="Chromosome"/>
</dbReference>
<proteinExistence type="predicted"/>
<dbReference type="Pfam" id="PF08818">
    <property type="entry name" value="DUF1801"/>
    <property type="match status" value="1"/>
</dbReference>
<dbReference type="EMBL" id="CP112998">
    <property type="protein sequence ID" value="WAC14790.1"/>
    <property type="molecule type" value="Genomic_DNA"/>
</dbReference>
<sequence>MAKTDYQSIDEYHQAFPEHVQERLQIIRKLVHKIAPEAEEVISYQIPAFKIGKKFLIYYAGFAKHITISNPWSDVFLTAFASELKGLKVSKSAIQLPLDKPFPADFVERVLKFRKEETDATK</sequence>
<evidence type="ECO:0000259" key="1">
    <source>
        <dbReference type="Pfam" id="PF08818"/>
    </source>
</evidence>
<evidence type="ECO:0000313" key="3">
    <source>
        <dbReference type="Proteomes" id="UP001164653"/>
    </source>
</evidence>
<protein>
    <submittedName>
        <fullName evidence="2">DUF1801 domain-containing protein</fullName>
    </submittedName>
</protein>
<reference evidence="2" key="1">
    <citation type="submission" date="2022-11" db="EMBL/GenBank/DDBJ databases">
        <title>Dyadobacter pollutisoli sp. nov., isolated from plastic dumped soil.</title>
        <authorList>
            <person name="Kim J.M."/>
            <person name="Kim K.R."/>
            <person name="Lee J.K."/>
            <person name="Hao L."/>
            <person name="Jeon C.O."/>
        </authorList>
    </citation>
    <scope>NUCLEOTIDE SEQUENCE</scope>
    <source>
        <strain evidence="2">U1</strain>
    </source>
</reference>
<evidence type="ECO:0000313" key="2">
    <source>
        <dbReference type="EMBL" id="WAC14790.1"/>
    </source>
</evidence>